<dbReference type="PANTHER" id="PTHR31027">
    <property type="entry name" value="NUCLEAR SEGREGATION PROTEIN BFR1"/>
    <property type="match status" value="1"/>
</dbReference>
<protein>
    <recommendedName>
        <fullName evidence="5">Nuclear segregation protein BFR1</fullName>
    </recommendedName>
</protein>
<feature type="compositionally biased region" description="Basic and acidic residues" evidence="2">
    <location>
        <begin position="8"/>
        <end position="30"/>
    </location>
</feature>
<keyword evidence="4" id="KW-1185">Reference proteome</keyword>
<dbReference type="AlphaFoldDB" id="A0A9P8THC5"/>
<feature type="coiled-coil region" evidence="1">
    <location>
        <begin position="438"/>
        <end position="465"/>
    </location>
</feature>
<keyword evidence="1" id="KW-0175">Coiled coil</keyword>
<dbReference type="GO" id="GO:0003729">
    <property type="term" value="F:mRNA binding"/>
    <property type="evidence" value="ECO:0007669"/>
    <property type="project" value="TreeGrafter"/>
</dbReference>
<dbReference type="GO" id="GO:0008298">
    <property type="term" value="P:intracellular mRNA localization"/>
    <property type="evidence" value="ECO:0007669"/>
    <property type="project" value="TreeGrafter"/>
</dbReference>
<evidence type="ECO:0000313" key="4">
    <source>
        <dbReference type="Proteomes" id="UP000769528"/>
    </source>
</evidence>
<feature type="coiled-coil region" evidence="1">
    <location>
        <begin position="247"/>
        <end position="281"/>
    </location>
</feature>
<feature type="coiled-coil region" evidence="1">
    <location>
        <begin position="36"/>
        <end position="118"/>
    </location>
</feature>
<gene>
    <name evidence="3" type="ORF">WICMUC_000855</name>
</gene>
<dbReference type="EMBL" id="JAEUBF010000267">
    <property type="protein sequence ID" value="KAH3679623.1"/>
    <property type="molecule type" value="Genomic_DNA"/>
</dbReference>
<organism evidence="3 4">
    <name type="scientific">Wickerhamomyces mucosus</name>
    <dbReference type="NCBI Taxonomy" id="1378264"/>
    <lineage>
        <taxon>Eukaryota</taxon>
        <taxon>Fungi</taxon>
        <taxon>Dikarya</taxon>
        <taxon>Ascomycota</taxon>
        <taxon>Saccharomycotina</taxon>
        <taxon>Saccharomycetes</taxon>
        <taxon>Phaffomycetales</taxon>
        <taxon>Wickerhamomycetaceae</taxon>
        <taxon>Wickerhamomyces</taxon>
    </lineage>
</organism>
<dbReference type="Proteomes" id="UP000769528">
    <property type="component" value="Unassembled WGS sequence"/>
</dbReference>
<dbReference type="PANTHER" id="PTHR31027:SF2">
    <property type="entry name" value="LEBERCILIN DOMAIN-CONTAINING PROTEIN"/>
    <property type="match status" value="1"/>
</dbReference>
<evidence type="ECO:0000256" key="1">
    <source>
        <dbReference type="SAM" id="Coils"/>
    </source>
</evidence>
<dbReference type="InterPro" id="IPR039604">
    <property type="entry name" value="Bfr1"/>
</dbReference>
<evidence type="ECO:0008006" key="5">
    <source>
        <dbReference type="Google" id="ProtNLM"/>
    </source>
</evidence>
<dbReference type="GO" id="GO:0042175">
    <property type="term" value="C:nuclear outer membrane-endoplasmic reticulum membrane network"/>
    <property type="evidence" value="ECO:0007669"/>
    <property type="project" value="TreeGrafter"/>
</dbReference>
<feature type="compositionally biased region" description="Polar residues" evidence="2">
    <location>
        <begin position="357"/>
        <end position="366"/>
    </location>
</feature>
<reference evidence="3" key="1">
    <citation type="journal article" date="2021" name="Open Biol.">
        <title>Shared evolutionary footprints suggest mitochondrial oxidative damage underlies multiple complex I losses in fungi.</title>
        <authorList>
            <person name="Schikora-Tamarit M.A."/>
            <person name="Marcet-Houben M."/>
            <person name="Nosek J."/>
            <person name="Gabaldon T."/>
        </authorList>
    </citation>
    <scope>NUCLEOTIDE SEQUENCE</scope>
    <source>
        <strain evidence="3">CBS6341</strain>
    </source>
</reference>
<proteinExistence type="predicted"/>
<accession>A0A9P8THC5</accession>
<sequence length="468" mass="54761">MSSLSNYEDNKDKEFEPRVQKRFIKGPDPKIRDEKLSKLNSELKQKDIQLNEINSQINKTSIDSKIQLERKELINQLNELKKNQADLKSKREIINSKIKELDNQLKRKINEISSITSKYSFKSINDIDLKISKSDEEISTGSLSLVEERRLIKEISNLRKLRKDFQLVETQQISIDNDKFKINELKKNLSSLNSKEISNKFDSIQKKLDEISLDNKSINDKRNLLINNRKKIYNEKDLIYGKIKEIRNDYDQQYKNFKKNLNDERERIKLEEEKLKLAKSKSERSEKISKELSNASKPAFEYEIETIHNLLNFFDPNYIKPIKSIEFNQIDSKLSKNQGGRIIEQLDDDEIISQKNNDDSFISGSLNNRNNKKSNKNKNKLVLQPDVISSLSDLEISLPISKDEISKTISSLKDKLTQYLNTQQETTVKNIELAKIKISKLEAQWAKEDSKLQELENKQEEEEIKSEN</sequence>
<name>A0A9P8THC5_9ASCO</name>
<evidence type="ECO:0000313" key="3">
    <source>
        <dbReference type="EMBL" id="KAH3679623.1"/>
    </source>
</evidence>
<reference evidence="3" key="2">
    <citation type="submission" date="2021-01" db="EMBL/GenBank/DDBJ databases">
        <authorList>
            <person name="Schikora-Tamarit M.A."/>
        </authorList>
    </citation>
    <scope>NUCLEOTIDE SEQUENCE</scope>
    <source>
        <strain evidence="3">CBS6341</strain>
    </source>
</reference>
<feature type="region of interest" description="Disordered" evidence="2">
    <location>
        <begin position="1"/>
        <end position="30"/>
    </location>
</feature>
<dbReference type="GO" id="GO:0005783">
    <property type="term" value="C:endoplasmic reticulum"/>
    <property type="evidence" value="ECO:0007669"/>
    <property type="project" value="TreeGrafter"/>
</dbReference>
<dbReference type="OrthoDB" id="2195113at2759"/>
<dbReference type="GO" id="GO:1990904">
    <property type="term" value="C:ribonucleoprotein complex"/>
    <property type="evidence" value="ECO:0007669"/>
    <property type="project" value="TreeGrafter"/>
</dbReference>
<evidence type="ECO:0000256" key="2">
    <source>
        <dbReference type="SAM" id="MobiDB-lite"/>
    </source>
</evidence>
<comment type="caution">
    <text evidence="3">The sequence shown here is derived from an EMBL/GenBank/DDBJ whole genome shotgun (WGS) entry which is preliminary data.</text>
</comment>
<feature type="region of interest" description="Disordered" evidence="2">
    <location>
        <begin position="357"/>
        <end position="377"/>
    </location>
</feature>